<dbReference type="InterPro" id="IPR004389">
    <property type="entry name" value="Ribosomal_uL18_bac-type"/>
</dbReference>
<comment type="caution">
    <text evidence="9">The sequence shown here is derived from an EMBL/GenBank/DDBJ whole genome shotgun (WGS) entry which is preliminary data.</text>
</comment>
<evidence type="ECO:0000256" key="3">
    <source>
        <dbReference type="ARBA" id="ARBA00022884"/>
    </source>
</evidence>
<comment type="function">
    <text evidence="7">This is one of the proteins that bind and probably mediate the attachment of the 5S RNA into the large ribosomal subunit, where it forms part of the central protuberance.</text>
</comment>
<name>A0A951PYJ6_9NOST</name>
<evidence type="ECO:0000313" key="10">
    <source>
        <dbReference type="Proteomes" id="UP000715781"/>
    </source>
</evidence>
<keyword evidence="4 7" id="KW-0689">Ribosomal protein</keyword>
<dbReference type="InterPro" id="IPR057268">
    <property type="entry name" value="Ribosomal_L18"/>
</dbReference>
<dbReference type="FunFam" id="3.30.420.100:FF:000001">
    <property type="entry name" value="50S ribosomal protein L18"/>
    <property type="match status" value="1"/>
</dbReference>
<gene>
    <name evidence="7 9" type="primary">rplR</name>
    <name evidence="7" type="synonym">rpl18</name>
    <name evidence="9" type="ORF">KME32_15920</name>
</gene>
<dbReference type="Gene3D" id="3.30.420.100">
    <property type="match status" value="1"/>
</dbReference>
<reference evidence="9" key="2">
    <citation type="journal article" date="2022" name="Microbiol. Resour. Announc.">
        <title>Metagenome Sequencing to Explore Phylogenomics of Terrestrial Cyanobacteria.</title>
        <authorList>
            <person name="Ward R.D."/>
            <person name="Stajich J.E."/>
            <person name="Johansen J.R."/>
            <person name="Huntemann M."/>
            <person name="Clum A."/>
            <person name="Foster B."/>
            <person name="Foster B."/>
            <person name="Roux S."/>
            <person name="Palaniappan K."/>
            <person name="Varghese N."/>
            <person name="Mukherjee S."/>
            <person name="Reddy T.B.K."/>
            <person name="Daum C."/>
            <person name="Copeland A."/>
            <person name="Chen I.A."/>
            <person name="Ivanova N.N."/>
            <person name="Kyrpides N.C."/>
            <person name="Shapiro N."/>
            <person name="Eloe-Fadrosh E.A."/>
            <person name="Pietrasiak N."/>
        </authorList>
    </citation>
    <scope>NUCLEOTIDE SEQUENCE</scope>
    <source>
        <strain evidence="9">JT2-VF2</strain>
    </source>
</reference>
<dbReference type="AlphaFoldDB" id="A0A951PYJ6"/>
<dbReference type="HAMAP" id="MF_01337_B">
    <property type="entry name" value="Ribosomal_uL18_B"/>
    <property type="match status" value="1"/>
</dbReference>
<dbReference type="GO" id="GO:0022625">
    <property type="term" value="C:cytosolic large ribosomal subunit"/>
    <property type="evidence" value="ECO:0007669"/>
    <property type="project" value="TreeGrafter"/>
</dbReference>
<dbReference type="Proteomes" id="UP000715781">
    <property type="component" value="Unassembled WGS sequence"/>
</dbReference>
<organism evidence="9 10">
    <name type="scientific">Mojavia pulchra JT2-VF2</name>
    <dbReference type="NCBI Taxonomy" id="287848"/>
    <lineage>
        <taxon>Bacteria</taxon>
        <taxon>Bacillati</taxon>
        <taxon>Cyanobacteriota</taxon>
        <taxon>Cyanophyceae</taxon>
        <taxon>Nostocales</taxon>
        <taxon>Nostocaceae</taxon>
    </lineage>
</organism>
<dbReference type="GO" id="GO:0003735">
    <property type="term" value="F:structural constituent of ribosome"/>
    <property type="evidence" value="ECO:0007669"/>
    <property type="project" value="InterPro"/>
</dbReference>
<evidence type="ECO:0000256" key="8">
    <source>
        <dbReference type="SAM" id="MobiDB-lite"/>
    </source>
</evidence>
<dbReference type="InterPro" id="IPR005484">
    <property type="entry name" value="Ribosomal_uL18_bac/plant/anim"/>
</dbReference>
<evidence type="ECO:0000256" key="1">
    <source>
        <dbReference type="ARBA" id="ARBA00007116"/>
    </source>
</evidence>
<keyword evidence="2 7" id="KW-0699">rRNA-binding</keyword>
<evidence type="ECO:0000256" key="2">
    <source>
        <dbReference type="ARBA" id="ARBA00022730"/>
    </source>
</evidence>
<proteinExistence type="inferred from homology"/>
<protein>
    <recommendedName>
        <fullName evidence="6 7">Large ribosomal subunit protein uL18</fullName>
    </recommendedName>
</protein>
<dbReference type="SUPFAM" id="SSF53137">
    <property type="entry name" value="Translational machinery components"/>
    <property type="match status" value="1"/>
</dbReference>
<dbReference type="PANTHER" id="PTHR12899">
    <property type="entry name" value="39S RIBOSOMAL PROTEIN L18, MITOCHONDRIAL"/>
    <property type="match status" value="1"/>
</dbReference>
<dbReference type="PANTHER" id="PTHR12899:SF3">
    <property type="entry name" value="LARGE RIBOSOMAL SUBUNIT PROTEIN UL18M"/>
    <property type="match status" value="1"/>
</dbReference>
<comment type="subunit">
    <text evidence="7">Part of the 50S ribosomal subunit; part of the 5S rRNA/L5/L18/L25 subcomplex. Contacts the 5S and 23S rRNAs.</text>
</comment>
<feature type="region of interest" description="Disordered" evidence="8">
    <location>
        <begin position="1"/>
        <end position="25"/>
    </location>
</feature>
<evidence type="ECO:0000256" key="5">
    <source>
        <dbReference type="ARBA" id="ARBA00023274"/>
    </source>
</evidence>
<dbReference type="GO" id="GO:0006412">
    <property type="term" value="P:translation"/>
    <property type="evidence" value="ECO:0007669"/>
    <property type="project" value="UniProtKB-UniRule"/>
</dbReference>
<dbReference type="Pfam" id="PF00861">
    <property type="entry name" value="Ribosomal_L18p"/>
    <property type="match status" value="1"/>
</dbReference>
<accession>A0A951PYJ6</accession>
<dbReference type="CDD" id="cd00432">
    <property type="entry name" value="Ribosomal_L18_L5e"/>
    <property type="match status" value="1"/>
</dbReference>
<comment type="similarity">
    <text evidence="1 7">Belongs to the universal ribosomal protein uL18 family.</text>
</comment>
<dbReference type="EMBL" id="JAHHHN010000008">
    <property type="protein sequence ID" value="MBW4562604.1"/>
    <property type="molecule type" value="Genomic_DNA"/>
</dbReference>
<sequence length="120" mass="13384">MKLTRRESKVRRHRRIRGKVQGSPERPRLAVFRSNEHIYAQVIDDTQHHTLVAASTVEPDLKSSLNTGSNREASVQVGKLIAARSLEKGITKVVFDRGGNLYHGRIKALADAAREAGLDF</sequence>
<evidence type="ECO:0000256" key="4">
    <source>
        <dbReference type="ARBA" id="ARBA00022980"/>
    </source>
</evidence>
<feature type="compositionally biased region" description="Basic residues" evidence="8">
    <location>
        <begin position="8"/>
        <end position="18"/>
    </location>
</feature>
<reference evidence="9" key="1">
    <citation type="submission" date="2021-05" db="EMBL/GenBank/DDBJ databases">
        <authorList>
            <person name="Pietrasiak N."/>
            <person name="Ward R."/>
            <person name="Stajich J.E."/>
            <person name="Kurbessoian T."/>
        </authorList>
    </citation>
    <scope>NUCLEOTIDE SEQUENCE</scope>
    <source>
        <strain evidence="9">JT2-VF2</strain>
    </source>
</reference>
<keyword evidence="5 7" id="KW-0687">Ribonucleoprotein</keyword>
<evidence type="ECO:0000256" key="7">
    <source>
        <dbReference type="HAMAP-Rule" id="MF_01337"/>
    </source>
</evidence>
<evidence type="ECO:0000313" key="9">
    <source>
        <dbReference type="EMBL" id="MBW4562604.1"/>
    </source>
</evidence>
<evidence type="ECO:0000256" key="6">
    <source>
        <dbReference type="ARBA" id="ARBA00035197"/>
    </source>
</evidence>
<dbReference type="NCBIfam" id="TIGR00060">
    <property type="entry name" value="L18_bact"/>
    <property type="match status" value="1"/>
</dbReference>
<dbReference type="GO" id="GO:0008097">
    <property type="term" value="F:5S rRNA binding"/>
    <property type="evidence" value="ECO:0007669"/>
    <property type="project" value="TreeGrafter"/>
</dbReference>
<keyword evidence="3 7" id="KW-0694">RNA-binding</keyword>